<accession>A0A450WHV1</accession>
<dbReference type="EMBL" id="CAADFK010000098">
    <property type="protein sequence ID" value="VFK16606.1"/>
    <property type="molecule type" value="Genomic_DNA"/>
</dbReference>
<sequence>MNAITYEEVLSLFRKTENLIEKYAKEADRRAEEADRRLEETVPQDFEARRW</sequence>
<dbReference type="AlphaFoldDB" id="A0A450WHV1"/>
<name>A0A450WHV1_9GAMM</name>
<proteinExistence type="predicted"/>
<feature type="region of interest" description="Disordered" evidence="1">
    <location>
        <begin position="32"/>
        <end position="51"/>
    </location>
</feature>
<evidence type="ECO:0000256" key="1">
    <source>
        <dbReference type="SAM" id="MobiDB-lite"/>
    </source>
</evidence>
<gene>
    <name evidence="2" type="ORF">BECKLPF1236B_GA0070989_10989</name>
</gene>
<protein>
    <submittedName>
        <fullName evidence="2">Uncharacterized protein</fullName>
    </submittedName>
</protein>
<evidence type="ECO:0000313" key="2">
    <source>
        <dbReference type="EMBL" id="VFK16606.1"/>
    </source>
</evidence>
<organism evidence="2">
    <name type="scientific">Candidatus Kentrum sp. LPFa</name>
    <dbReference type="NCBI Taxonomy" id="2126335"/>
    <lineage>
        <taxon>Bacteria</taxon>
        <taxon>Pseudomonadati</taxon>
        <taxon>Pseudomonadota</taxon>
        <taxon>Gammaproteobacteria</taxon>
        <taxon>Candidatus Kentrum</taxon>
    </lineage>
</organism>
<reference evidence="2" key="1">
    <citation type="submission" date="2019-02" db="EMBL/GenBank/DDBJ databases">
        <authorList>
            <person name="Gruber-Vodicka R. H."/>
            <person name="Seah K. B. B."/>
        </authorList>
    </citation>
    <scope>NUCLEOTIDE SEQUENCE</scope>
    <source>
        <strain evidence="2">BECK_S313</strain>
    </source>
</reference>